<dbReference type="EMBL" id="WWCK01000001">
    <property type="protein sequence ID" value="MYM65445.1"/>
    <property type="molecule type" value="Genomic_DNA"/>
</dbReference>
<comment type="caution">
    <text evidence="1">The sequence shown here is derived from an EMBL/GenBank/DDBJ whole genome shotgun (WGS) entry which is preliminary data.</text>
</comment>
<reference evidence="1 2" key="1">
    <citation type="submission" date="2019-12" db="EMBL/GenBank/DDBJ databases">
        <title>Novel species isolated from a subtropical stream in China.</title>
        <authorList>
            <person name="Lu H."/>
        </authorList>
    </citation>
    <scope>NUCLEOTIDE SEQUENCE [LARGE SCALE GENOMIC DNA]</scope>
    <source>
        <strain evidence="1 2">FT55W</strain>
    </source>
</reference>
<dbReference type="AlphaFoldDB" id="A0A7X4GL11"/>
<name>A0A7X4GL11_9BURK</name>
<dbReference type="RefSeq" id="WP_161012056.1">
    <property type="nucleotide sequence ID" value="NZ_WWCK01000001.1"/>
</dbReference>
<sequence>MKRKDKLKLVCAARETLRRVDVAMAATRDAIVNVIGQGVVTKQYGSAVLVLQARAAVEAKMLSGAGRRPRRGAKTMRRKKHCAREYIALVND</sequence>
<gene>
    <name evidence="1" type="ORF">GTP45_01180</name>
</gene>
<organism evidence="1 2">
    <name type="scientific">Duganella rivi</name>
    <dbReference type="NCBI Taxonomy" id="2666083"/>
    <lineage>
        <taxon>Bacteria</taxon>
        <taxon>Pseudomonadati</taxon>
        <taxon>Pseudomonadota</taxon>
        <taxon>Betaproteobacteria</taxon>
        <taxon>Burkholderiales</taxon>
        <taxon>Oxalobacteraceae</taxon>
        <taxon>Telluria group</taxon>
        <taxon>Duganella</taxon>
    </lineage>
</organism>
<proteinExistence type="predicted"/>
<keyword evidence="2" id="KW-1185">Reference proteome</keyword>
<evidence type="ECO:0000313" key="1">
    <source>
        <dbReference type="EMBL" id="MYM65445.1"/>
    </source>
</evidence>
<dbReference type="Proteomes" id="UP000450012">
    <property type="component" value="Unassembled WGS sequence"/>
</dbReference>
<accession>A0A7X4GL11</accession>
<evidence type="ECO:0000313" key="2">
    <source>
        <dbReference type="Proteomes" id="UP000450012"/>
    </source>
</evidence>
<protein>
    <submittedName>
        <fullName evidence="1">Uncharacterized protein</fullName>
    </submittedName>
</protein>